<protein>
    <submittedName>
        <fullName evidence="1">Uncharacterized protein</fullName>
    </submittedName>
</protein>
<reference evidence="1 2" key="1">
    <citation type="submission" date="2021-03" db="EMBL/GenBank/DDBJ databases">
        <title>Genomic Encyclopedia of Type Strains, Phase IV (KMG-IV): sequencing the most valuable type-strain genomes for metagenomic binning, comparative biology and taxonomic classification.</title>
        <authorList>
            <person name="Goeker M."/>
        </authorList>
    </citation>
    <scope>NUCLEOTIDE SEQUENCE [LARGE SCALE GENOMIC DNA]</scope>
    <source>
        <strain evidence="1 2">DSM 26427</strain>
    </source>
</reference>
<proteinExistence type="predicted"/>
<accession>A0ABS4EUS5</accession>
<evidence type="ECO:0000313" key="1">
    <source>
        <dbReference type="EMBL" id="MBP1861703.1"/>
    </source>
</evidence>
<organism evidence="1 2">
    <name type="scientific">Rhizobium herbae</name>
    <dbReference type="NCBI Taxonomy" id="508661"/>
    <lineage>
        <taxon>Bacteria</taxon>
        <taxon>Pseudomonadati</taxon>
        <taxon>Pseudomonadota</taxon>
        <taxon>Alphaproteobacteria</taxon>
        <taxon>Hyphomicrobiales</taxon>
        <taxon>Rhizobiaceae</taxon>
        <taxon>Rhizobium/Agrobacterium group</taxon>
        <taxon>Rhizobium</taxon>
    </lineage>
</organism>
<evidence type="ECO:0000313" key="2">
    <source>
        <dbReference type="Proteomes" id="UP000823786"/>
    </source>
</evidence>
<comment type="caution">
    <text evidence="1">The sequence shown here is derived from an EMBL/GenBank/DDBJ whole genome shotgun (WGS) entry which is preliminary data.</text>
</comment>
<keyword evidence="2" id="KW-1185">Reference proteome</keyword>
<dbReference type="RefSeq" id="WP_234937570.1">
    <property type="nucleotide sequence ID" value="NZ_JAGGJV010000011.1"/>
</dbReference>
<gene>
    <name evidence="1" type="ORF">J2Z75_005232</name>
</gene>
<name>A0ABS4EUS5_9HYPH</name>
<dbReference type="EMBL" id="JAGGJV010000011">
    <property type="protein sequence ID" value="MBP1861703.1"/>
    <property type="molecule type" value="Genomic_DNA"/>
</dbReference>
<dbReference type="Proteomes" id="UP000823786">
    <property type="component" value="Unassembled WGS sequence"/>
</dbReference>
<sequence>MPNIKIYVDQGLPEDAQLGVREALVPLRDIICGALAVERAACQLAILPAYGLPDQPVVNIEIAILPKSDRTHPVLSDLAEKIQKSIADAVNRPVAVRLSVLDPATYISLK</sequence>